<dbReference type="SUPFAM" id="SSF51430">
    <property type="entry name" value="NAD(P)-linked oxidoreductase"/>
    <property type="match status" value="1"/>
</dbReference>
<evidence type="ECO:0000256" key="1">
    <source>
        <dbReference type="ARBA" id="ARBA00023002"/>
    </source>
</evidence>
<dbReference type="HOGENOM" id="CLU_023205_2_2_1"/>
<dbReference type="GeneID" id="19329420"/>
<protein>
    <submittedName>
        <fullName evidence="5">Putative aryl-alcohol dehydrogenase protein</fullName>
    </submittedName>
</protein>
<name>R8B9R4_PHAM7</name>
<keyword evidence="6" id="KW-1185">Reference proteome</keyword>
<dbReference type="InterPro" id="IPR023210">
    <property type="entry name" value="NADP_OxRdtase_dom"/>
</dbReference>
<gene>
    <name evidence="5" type="ORF">UCRPA7_8558</name>
</gene>
<dbReference type="PANTHER" id="PTHR43364">
    <property type="entry name" value="NADH-SPECIFIC METHYLGLYOXAL REDUCTASE-RELATED"/>
    <property type="match status" value="1"/>
</dbReference>
<accession>R8B9R4</accession>
<dbReference type="GO" id="GO:0016491">
    <property type="term" value="F:oxidoreductase activity"/>
    <property type="evidence" value="ECO:0007669"/>
    <property type="project" value="UniProtKB-KW"/>
</dbReference>
<feature type="domain" description="NADP-dependent oxidoreductase" evidence="4">
    <location>
        <begin position="29"/>
        <end position="334"/>
    </location>
</feature>
<evidence type="ECO:0000259" key="4">
    <source>
        <dbReference type="Pfam" id="PF00248"/>
    </source>
</evidence>
<dbReference type="PANTHER" id="PTHR43364:SF2">
    <property type="entry name" value="ARYL-ALCOHOL DEHYDROGENASE AAD10-RELATED"/>
    <property type="match status" value="1"/>
</dbReference>
<dbReference type="RefSeq" id="XP_007919261.1">
    <property type="nucleotide sequence ID" value="XM_007921070.1"/>
</dbReference>
<evidence type="ECO:0000313" key="6">
    <source>
        <dbReference type="Proteomes" id="UP000014074"/>
    </source>
</evidence>
<dbReference type="KEGG" id="tmn:UCRPA7_8558"/>
<sequence>MTFPIPPEPKTELGRYRVLAGTAGVRVSPLVLGGMSIGKSWASWMGAMDEEQSFKLLDAYAGAGGNFIDTANNYQNEDSEVYIGNWMSARGNRDLMFVATKYTNDFRGWDIGMGKTVNYAGNHKKSLRLSIEASLRKLQTSYIDLLYVHWWDWTTSIEELMDSLHILVEQGKVLYLGISDTPAWIVSAANTHAKAHGKTPFSVYQGRWNLMLRDFERDIIPMARHFGMALCPWDVLGGGQLQTKTQRVARQKSDSTGRGNQQSEEARRVSDALEKVAAEHGIEGIQPIALAYVMQKTSHVFPLVGGRKVEHLYDNIRALSIQLTDDQVKYIESVKPFDVGFPLDFIGDDPRVTKQTPEMMQSLLGAKISWDNAPKAIGHTS</sequence>
<dbReference type="EMBL" id="KB933365">
    <property type="protein sequence ID" value="EON96031.1"/>
    <property type="molecule type" value="Genomic_DNA"/>
</dbReference>
<dbReference type="InterPro" id="IPR036812">
    <property type="entry name" value="NAD(P)_OxRdtase_dom_sf"/>
</dbReference>
<dbReference type="Proteomes" id="UP000014074">
    <property type="component" value="Unassembled WGS sequence"/>
</dbReference>
<proteinExistence type="inferred from homology"/>
<dbReference type="OrthoDB" id="48988at2759"/>
<dbReference type="InterPro" id="IPR050523">
    <property type="entry name" value="AKR_Detox_Biosynth"/>
</dbReference>
<dbReference type="AlphaFoldDB" id="R8B9R4"/>
<evidence type="ECO:0000313" key="5">
    <source>
        <dbReference type="EMBL" id="EON96031.1"/>
    </source>
</evidence>
<reference evidence="6" key="1">
    <citation type="journal article" date="2013" name="Genome Announc.">
        <title>Draft genome sequence of the ascomycete Phaeoacremonium aleophilum strain UCR-PA7, a causal agent of the esca disease complex in grapevines.</title>
        <authorList>
            <person name="Blanco-Ulate B."/>
            <person name="Rolshausen P."/>
            <person name="Cantu D."/>
        </authorList>
    </citation>
    <scope>NUCLEOTIDE SEQUENCE [LARGE SCALE GENOMIC DNA]</scope>
    <source>
        <strain evidence="6">UCR-PA7</strain>
    </source>
</reference>
<dbReference type="eggNOG" id="KOG1575">
    <property type="taxonomic scope" value="Eukaryota"/>
</dbReference>
<comment type="similarity">
    <text evidence="2">Belongs to the aldo/keto reductase family. Aldo/keto reductase 2 subfamily.</text>
</comment>
<organism evidence="5 6">
    <name type="scientific">Phaeoacremonium minimum (strain UCR-PA7)</name>
    <name type="common">Esca disease fungus</name>
    <name type="synonym">Togninia minima</name>
    <dbReference type="NCBI Taxonomy" id="1286976"/>
    <lineage>
        <taxon>Eukaryota</taxon>
        <taxon>Fungi</taxon>
        <taxon>Dikarya</taxon>
        <taxon>Ascomycota</taxon>
        <taxon>Pezizomycotina</taxon>
        <taxon>Sordariomycetes</taxon>
        <taxon>Sordariomycetidae</taxon>
        <taxon>Togniniales</taxon>
        <taxon>Togniniaceae</taxon>
        <taxon>Phaeoacremonium</taxon>
    </lineage>
</organism>
<dbReference type="Gene3D" id="3.20.20.100">
    <property type="entry name" value="NADP-dependent oxidoreductase domain"/>
    <property type="match status" value="1"/>
</dbReference>
<feature type="compositionally biased region" description="Polar residues" evidence="3">
    <location>
        <begin position="244"/>
        <end position="263"/>
    </location>
</feature>
<dbReference type="Pfam" id="PF00248">
    <property type="entry name" value="Aldo_ket_red"/>
    <property type="match status" value="1"/>
</dbReference>
<feature type="region of interest" description="Disordered" evidence="3">
    <location>
        <begin position="244"/>
        <end position="267"/>
    </location>
</feature>
<evidence type="ECO:0000256" key="3">
    <source>
        <dbReference type="SAM" id="MobiDB-lite"/>
    </source>
</evidence>
<evidence type="ECO:0000256" key="2">
    <source>
        <dbReference type="ARBA" id="ARBA00038157"/>
    </source>
</evidence>
<keyword evidence="1" id="KW-0560">Oxidoreductase</keyword>